<reference evidence="8" key="1">
    <citation type="journal article" date="2019" name="Int. J. Syst. Evol. Microbiol.">
        <title>The Global Catalogue of Microorganisms (GCM) 10K type strain sequencing project: providing services to taxonomists for standard genome sequencing and annotation.</title>
        <authorList>
            <consortium name="The Broad Institute Genomics Platform"/>
            <consortium name="The Broad Institute Genome Sequencing Center for Infectious Disease"/>
            <person name="Wu L."/>
            <person name="Ma J."/>
        </authorList>
    </citation>
    <scope>NUCLEOTIDE SEQUENCE [LARGE SCALE GENOMIC DNA]</scope>
    <source>
        <strain evidence="8">JCM 15589</strain>
    </source>
</reference>
<keyword evidence="2" id="KW-0560">Oxidoreductase</keyword>
<protein>
    <recommendedName>
        <fullName evidence="9">FtsP/CotA-like multicopper oxidase with cupredoxin domain</fullName>
    </recommendedName>
</protein>
<feature type="transmembrane region" description="Helical" evidence="4">
    <location>
        <begin position="12"/>
        <end position="30"/>
    </location>
</feature>
<keyword evidence="8" id="KW-1185">Reference proteome</keyword>
<dbReference type="InterPro" id="IPR011707">
    <property type="entry name" value="Cu-oxidase-like_N"/>
</dbReference>
<evidence type="ECO:0000313" key="7">
    <source>
        <dbReference type="EMBL" id="GAA1737298.1"/>
    </source>
</evidence>
<dbReference type="Gene3D" id="2.60.40.420">
    <property type="entry name" value="Cupredoxins - blue copper proteins"/>
    <property type="match status" value="3"/>
</dbReference>
<dbReference type="EMBL" id="BAAAPM010000008">
    <property type="protein sequence ID" value="GAA1737298.1"/>
    <property type="molecule type" value="Genomic_DNA"/>
</dbReference>
<evidence type="ECO:0000259" key="6">
    <source>
        <dbReference type="Pfam" id="PF07732"/>
    </source>
</evidence>
<dbReference type="InterPro" id="IPR002355">
    <property type="entry name" value="Cu_oxidase_Cu_BS"/>
</dbReference>
<keyword evidence="1" id="KW-0479">Metal-binding</keyword>
<dbReference type="InterPro" id="IPR045087">
    <property type="entry name" value="Cu-oxidase_fam"/>
</dbReference>
<evidence type="ECO:0000256" key="1">
    <source>
        <dbReference type="ARBA" id="ARBA00022723"/>
    </source>
</evidence>
<proteinExistence type="predicted"/>
<dbReference type="PANTHER" id="PTHR11709">
    <property type="entry name" value="MULTI-COPPER OXIDASE"/>
    <property type="match status" value="1"/>
</dbReference>
<accession>A0ABP4VTA9</accession>
<gene>
    <name evidence="7" type="ORF">GCM10009809_35590</name>
</gene>
<name>A0ABP4VTA9_9MICO</name>
<sequence length="514" mass="53817">MTTASRPRVLRRVLAVVVAAAVVGTLAFLWQTSRFPARFSVTEAGHFERGSGPRGALPSGHDHHGSGGVPGAAVTVDDLTEPLDGPADVARTLTARTAPIEVADGAELDGYTLNGSTPGPTIHATQGDLVEVTLVNESVTGGTTLHWHGIDVPNAVDGVAGVTQDAVPVGGTHTYRFVAEDAGTYWYHSHQISHEQVRKGLLGAVVVDPAPGGPVVGGREVAELLRDAVDVPALVHQYGPERTVQGVAGDLVAEVEPGRAARVRVINSDNGAMPVWVGGAPFRLLAIDGTDVHQPPEVRGTAVLVPAGGRADLLVVAPADGAAARVELGGVVAVVVGPAGAAAEATRRPEATLDPLGYGAQAPSGLDPREAARHLPYVIDRQPGFFDGKPGMHWTVNGRTYPDVPMFTVRTGEVVRMTIENRSGQAHPMHLHGHHLVVLARDDVRATGSPWWVDSLEVGDGETYEVAFVADNPGIWMDHCHNLPHATEGLVAHLAYQGVTTPYLLGHGTDNVPE</sequence>
<evidence type="ECO:0000259" key="5">
    <source>
        <dbReference type="Pfam" id="PF07731"/>
    </source>
</evidence>
<evidence type="ECO:0000313" key="8">
    <source>
        <dbReference type="Proteomes" id="UP001501138"/>
    </source>
</evidence>
<organism evidence="7 8">
    <name type="scientific">Isoptericola hypogeus</name>
    <dbReference type="NCBI Taxonomy" id="300179"/>
    <lineage>
        <taxon>Bacteria</taxon>
        <taxon>Bacillati</taxon>
        <taxon>Actinomycetota</taxon>
        <taxon>Actinomycetes</taxon>
        <taxon>Micrococcales</taxon>
        <taxon>Promicromonosporaceae</taxon>
        <taxon>Isoptericola</taxon>
    </lineage>
</organism>
<dbReference type="InterPro" id="IPR011706">
    <property type="entry name" value="Cu-oxidase_C"/>
</dbReference>
<evidence type="ECO:0000256" key="3">
    <source>
        <dbReference type="SAM" id="MobiDB-lite"/>
    </source>
</evidence>
<dbReference type="Pfam" id="PF07732">
    <property type="entry name" value="Cu-oxidase_3"/>
    <property type="match status" value="1"/>
</dbReference>
<dbReference type="CDD" id="cd04202">
    <property type="entry name" value="CuRO_D2_2dMcoN_like"/>
    <property type="match status" value="1"/>
</dbReference>
<evidence type="ECO:0000256" key="4">
    <source>
        <dbReference type="SAM" id="Phobius"/>
    </source>
</evidence>
<feature type="domain" description="Plastocyanin-like" evidence="5">
    <location>
        <begin position="392"/>
        <end position="495"/>
    </location>
</feature>
<dbReference type="InterPro" id="IPR008972">
    <property type="entry name" value="Cupredoxin"/>
</dbReference>
<comment type="caution">
    <text evidence="7">The sequence shown here is derived from an EMBL/GenBank/DDBJ whole genome shotgun (WGS) entry which is preliminary data.</text>
</comment>
<feature type="domain" description="Plastocyanin-like" evidence="6">
    <location>
        <begin position="99"/>
        <end position="210"/>
    </location>
</feature>
<keyword evidence="4" id="KW-0812">Transmembrane</keyword>
<evidence type="ECO:0008006" key="9">
    <source>
        <dbReference type="Google" id="ProtNLM"/>
    </source>
</evidence>
<feature type="region of interest" description="Disordered" evidence="3">
    <location>
        <begin position="49"/>
        <end position="72"/>
    </location>
</feature>
<keyword evidence="4" id="KW-0472">Membrane</keyword>
<dbReference type="PROSITE" id="PS00080">
    <property type="entry name" value="MULTICOPPER_OXIDASE2"/>
    <property type="match status" value="1"/>
</dbReference>
<dbReference type="Pfam" id="PF07731">
    <property type="entry name" value="Cu-oxidase_2"/>
    <property type="match status" value="1"/>
</dbReference>
<dbReference type="Proteomes" id="UP001501138">
    <property type="component" value="Unassembled WGS sequence"/>
</dbReference>
<evidence type="ECO:0000256" key="2">
    <source>
        <dbReference type="ARBA" id="ARBA00023002"/>
    </source>
</evidence>
<dbReference type="RefSeq" id="WP_344250054.1">
    <property type="nucleotide sequence ID" value="NZ_BAAAPM010000008.1"/>
</dbReference>
<dbReference type="SUPFAM" id="SSF49503">
    <property type="entry name" value="Cupredoxins"/>
    <property type="match status" value="3"/>
</dbReference>
<keyword evidence="4" id="KW-1133">Transmembrane helix</keyword>